<evidence type="ECO:0000313" key="3">
    <source>
        <dbReference type="Proteomes" id="UP000255328"/>
    </source>
</evidence>
<evidence type="ECO:0000313" key="2">
    <source>
        <dbReference type="EMBL" id="STO30816.1"/>
    </source>
</evidence>
<dbReference type="InterPro" id="IPR029044">
    <property type="entry name" value="Nucleotide-diphossugar_trans"/>
</dbReference>
<dbReference type="EC" id="2.4.-.-" evidence="2"/>
<dbReference type="Pfam" id="PF00535">
    <property type="entry name" value="Glycos_transf_2"/>
    <property type="match status" value="1"/>
</dbReference>
<organism evidence="2 3">
    <name type="scientific">Fusobacterium necrogenes</name>
    <dbReference type="NCBI Taxonomy" id="858"/>
    <lineage>
        <taxon>Bacteria</taxon>
        <taxon>Fusobacteriati</taxon>
        <taxon>Fusobacteriota</taxon>
        <taxon>Fusobacteriia</taxon>
        <taxon>Fusobacteriales</taxon>
        <taxon>Fusobacteriaceae</taxon>
        <taxon>Fusobacterium</taxon>
    </lineage>
</organism>
<dbReference type="GO" id="GO:0016757">
    <property type="term" value="F:glycosyltransferase activity"/>
    <property type="evidence" value="ECO:0007669"/>
    <property type="project" value="UniProtKB-KW"/>
</dbReference>
<dbReference type="CDD" id="cd04186">
    <property type="entry name" value="GT_2_like_c"/>
    <property type="match status" value="1"/>
</dbReference>
<dbReference type="InterPro" id="IPR001173">
    <property type="entry name" value="Glyco_trans_2-like"/>
</dbReference>
<dbReference type="SUPFAM" id="SSF53448">
    <property type="entry name" value="Nucleotide-diphospho-sugar transferases"/>
    <property type="match status" value="1"/>
</dbReference>
<name>A0A377GV44_9FUSO</name>
<feature type="domain" description="Glycosyltransferase 2-like" evidence="1">
    <location>
        <begin position="4"/>
        <end position="118"/>
    </location>
</feature>
<protein>
    <submittedName>
        <fullName evidence="2">dTDP-Rha:alpha-D-GlcNAc-pyrophosphate polyprenol, alpha-3-L-rhamnosyltransferase</fullName>
        <ecNumber evidence="2">2.4.-.-</ecNumber>
    </submittedName>
</protein>
<dbReference type="OrthoDB" id="92456at2"/>
<evidence type="ECO:0000259" key="1">
    <source>
        <dbReference type="Pfam" id="PF00535"/>
    </source>
</evidence>
<keyword evidence="2" id="KW-0808">Transferase</keyword>
<gene>
    <name evidence="2" type="primary">wbbL_1</name>
    <name evidence="2" type="ORF">NCTC10723_00246</name>
</gene>
<dbReference type="PANTHER" id="PTHR43179">
    <property type="entry name" value="RHAMNOSYLTRANSFERASE WBBL"/>
    <property type="match status" value="1"/>
</dbReference>
<dbReference type="Proteomes" id="UP000255328">
    <property type="component" value="Unassembled WGS sequence"/>
</dbReference>
<dbReference type="Gene3D" id="3.90.550.10">
    <property type="entry name" value="Spore Coat Polysaccharide Biosynthesis Protein SpsA, Chain A"/>
    <property type="match status" value="1"/>
</dbReference>
<proteinExistence type="predicted"/>
<accession>A0A377GV44</accession>
<keyword evidence="3" id="KW-1185">Reference proteome</keyword>
<dbReference type="PANTHER" id="PTHR43179:SF7">
    <property type="entry name" value="RHAMNOSYLTRANSFERASE WBBL"/>
    <property type="match status" value="1"/>
</dbReference>
<dbReference type="RefSeq" id="WP_115268569.1">
    <property type="nucleotide sequence ID" value="NZ_UGGU01000003.1"/>
</dbReference>
<keyword evidence="2" id="KW-0328">Glycosyltransferase</keyword>
<sequence length="308" mass="36227">MDVSIIIVNYNTLDLTKNTIESVFEKTKGLNYEVILVDNASTDGSIEFFENSYKDKVIFIKNNENLGFGRANNKGIEIAKGKYIFLLNSDTLLKNNAIKILYDFMEKNNNCGICGGNLYTLNNDPLHSFFPDLPYVTIKTEAIVYLNFIEKICRKILKRKRDFNYTNTPKVVGCITGADMMLRKSILDKVGIFDEDFFMYSEEIELTYRVYRSGYLSYSVPEAKIIHLEGKSITFKENRFRMGLESKYKYFYKTSNLKICKYAYYISQLGHLLSLILRINKDYWKMYKINKEEYKKFLENYKNLKKNY</sequence>
<dbReference type="AlphaFoldDB" id="A0A377GV44"/>
<reference evidence="2 3" key="1">
    <citation type="submission" date="2018-06" db="EMBL/GenBank/DDBJ databases">
        <authorList>
            <consortium name="Pathogen Informatics"/>
            <person name="Doyle S."/>
        </authorList>
    </citation>
    <scope>NUCLEOTIDE SEQUENCE [LARGE SCALE GENOMIC DNA]</scope>
    <source>
        <strain evidence="2 3">NCTC10723</strain>
    </source>
</reference>
<dbReference type="EMBL" id="UGGU01000003">
    <property type="protein sequence ID" value="STO30816.1"/>
    <property type="molecule type" value="Genomic_DNA"/>
</dbReference>